<dbReference type="InterPro" id="IPR050951">
    <property type="entry name" value="Retrovirus_Pol_polyprotein"/>
</dbReference>
<dbReference type="SUPFAM" id="SSF56672">
    <property type="entry name" value="DNA/RNA polymerases"/>
    <property type="match status" value="1"/>
</dbReference>
<dbReference type="FunFam" id="3.30.70.270:FF:000063">
    <property type="entry name" value="Zinc knuckle domaincontaining protein"/>
    <property type="match status" value="1"/>
</dbReference>
<dbReference type="InterPro" id="IPR000477">
    <property type="entry name" value="RT_dom"/>
</dbReference>
<name>A0A7D9ICF6_PARCT</name>
<dbReference type="PROSITE" id="PS50878">
    <property type="entry name" value="RT_POL"/>
    <property type="match status" value="1"/>
</dbReference>
<evidence type="ECO:0000313" key="1">
    <source>
        <dbReference type="EMBL" id="CAB4001915.1"/>
    </source>
</evidence>
<protein>
    <submittedName>
        <fullName evidence="1">Uncharacterized protein</fullName>
    </submittedName>
</protein>
<reference evidence="1" key="1">
    <citation type="submission" date="2020-04" db="EMBL/GenBank/DDBJ databases">
        <authorList>
            <person name="Alioto T."/>
            <person name="Alioto T."/>
            <person name="Gomez Garrido J."/>
        </authorList>
    </citation>
    <scope>NUCLEOTIDE SEQUENCE</scope>
    <source>
        <strain evidence="1">A484AB</strain>
    </source>
</reference>
<gene>
    <name evidence="1" type="ORF">PACLA_8A023720</name>
</gene>
<dbReference type="AlphaFoldDB" id="A0A7D9ICF6"/>
<sequence length="554" mass="62080">MCFKTNCNSLERDDSDSNEPDIDEKIFLGTLLAEQCPNIGANPNQINSLSTEQRKKVLIETHLTAEPYYKYTTPVVCKIDTGAELNVLSKHDYETIVPNPKRRRLEPPNIKITAYGGHEIRNIGTYQLYIHHMDEVKPIVFNVTDVEGPAILGCQTSRDLGLVQFPCKIMHVHASTPTLSNSQNVVKRATPLTKETLLKDNEKPTDWVNSVVLSETTNSKGEIVKVRLCLDPRDLNKWVKREHYRTRTIDEVVTELKDATFFTVVDARKGYWHVPLDTESSYLTTFSTPSGRYRFNRLPFGLVVSQDIFQKQLDTAFEGLDGITSIADDTFVYGSSEEEHDANLVKLMERAQVKGVVFNREKLQFKCKEVSFFGHSWTPQGMKPDNKKVSAILGMKPPEDAKSLQSFLGLVSYLTRYSGRLATLSSPLCDLTKKDVAYCWGPEHTRAFDEVKKEVSSLGVLRYFDPDAETTIQTDASLKGLGAVLLQGGQPVCYASKALTEAEQSFRAATTSQGHREDNLNKSSLKIKTDQHAFTSGRSTGKQTVHALFIDPPG</sequence>
<dbReference type="Gene3D" id="3.10.10.10">
    <property type="entry name" value="HIV Type 1 Reverse Transcriptase, subunit A, domain 1"/>
    <property type="match status" value="1"/>
</dbReference>
<dbReference type="Pfam" id="PF00078">
    <property type="entry name" value="RVT_1"/>
    <property type="match status" value="1"/>
</dbReference>
<dbReference type="OrthoDB" id="775972at2759"/>
<dbReference type="PANTHER" id="PTHR37984:SF8">
    <property type="entry name" value="CCHC-TYPE DOMAIN-CONTAINING PROTEIN"/>
    <property type="match status" value="1"/>
</dbReference>
<accession>A0A7D9ICF6</accession>
<dbReference type="Gene3D" id="3.30.70.270">
    <property type="match status" value="2"/>
</dbReference>
<organism evidence="1 2">
    <name type="scientific">Paramuricea clavata</name>
    <name type="common">Red gorgonian</name>
    <name type="synonym">Violescent sea-whip</name>
    <dbReference type="NCBI Taxonomy" id="317549"/>
    <lineage>
        <taxon>Eukaryota</taxon>
        <taxon>Metazoa</taxon>
        <taxon>Cnidaria</taxon>
        <taxon>Anthozoa</taxon>
        <taxon>Octocorallia</taxon>
        <taxon>Malacalcyonacea</taxon>
        <taxon>Plexauridae</taxon>
        <taxon>Paramuricea</taxon>
    </lineage>
</organism>
<dbReference type="InterPro" id="IPR043502">
    <property type="entry name" value="DNA/RNA_pol_sf"/>
</dbReference>
<proteinExistence type="predicted"/>
<comment type="caution">
    <text evidence="1">The sequence shown here is derived from an EMBL/GenBank/DDBJ whole genome shotgun (WGS) entry which is preliminary data.</text>
</comment>
<evidence type="ECO:0000313" key="2">
    <source>
        <dbReference type="Proteomes" id="UP001152795"/>
    </source>
</evidence>
<dbReference type="PANTHER" id="PTHR37984">
    <property type="entry name" value="PROTEIN CBG26694"/>
    <property type="match status" value="1"/>
</dbReference>
<dbReference type="Pfam" id="PF17919">
    <property type="entry name" value="RT_RNaseH_2"/>
    <property type="match status" value="1"/>
</dbReference>
<dbReference type="EMBL" id="CACRXK020004207">
    <property type="protein sequence ID" value="CAB4001915.1"/>
    <property type="molecule type" value="Genomic_DNA"/>
</dbReference>
<dbReference type="CDD" id="cd01647">
    <property type="entry name" value="RT_LTR"/>
    <property type="match status" value="1"/>
</dbReference>
<dbReference type="InterPro" id="IPR043128">
    <property type="entry name" value="Rev_trsase/Diguanyl_cyclase"/>
</dbReference>
<keyword evidence="2" id="KW-1185">Reference proteome</keyword>
<dbReference type="InterPro" id="IPR041577">
    <property type="entry name" value="RT_RNaseH_2"/>
</dbReference>
<dbReference type="Proteomes" id="UP001152795">
    <property type="component" value="Unassembled WGS sequence"/>
</dbReference>
<dbReference type="CDD" id="cd05481">
    <property type="entry name" value="retropepsin_like_LTR_1"/>
    <property type="match status" value="1"/>
</dbReference>